<proteinExistence type="predicted"/>
<sequence length="209" mass="22555">MIATPAGLSVPAIQHECEVDTIGNGVRSIPLSDPGAWRYTVIQPLENSTLTGRAVAETLRLSEADLWVDLWAASAPDGAGAGSHAIGGHPGRCLQFFGRGREHLPEVPALDEVAKLIELRANFDDSSFPEIARLVAQFVELDVLPDYSSAKNMSYFSLIEGALSHAPEPSDPFDSITRQLKRNLSLLEHRLPNPESFGLGKFSKSTGLP</sequence>
<dbReference type="EMBL" id="JADQTO010000070">
    <property type="protein sequence ID" value="MBG0569316.1"/>
    <property type="molecule type" value="Genomic_DNA"/>
</dbReference>
<organism evidence="1 2">
    <name type="scientific">Actinoplanes aureus</name>
    <dbReference type="NCBI Taxonomy" id="2792083"/>
    <lineage>
        <taxon>Bacteria</taxon>
        <taxon>Bacillati</taxon>
        <taxon>Actinomycetota</taxon>
        <taxon>Actinomycetes</taxon>
        <taxon>Micromonosporales</taxon>
        <taxon>Micromonosporaceae</taxon>
        <taxon>Actinoplanes</taxon>
    </lineage>
</organism>
<accession>A0A931CLP4</accession>
<dbReference type="Proteomes" id="UP000598146">
    <property type="component" value="Unassembled WGS sequence"/>
</dbReference>
<keyword evidence="2" id="KW-1185">Reference proteome</keyword>
<dbReference type="RefSeq" id="WP_196421054.1">
    <property type="nucleotide sequence ID" value="NZ_JADQTO010000070.1"/>
</dbReference>
<protein>
    <submittedName>
        <fullName evidence="1">Uncharacterized protein</fullName>
    </submittedName>
</protein>
<dbReference type="AlphaFoldDB" id="A0A931CLP4"/>
<reference evidence="1" key="1">
    <citation type="submission" date="2020-11" db="EMBL/GenBank/DDBJ databases">
        <title>Isolation and identification of active actinomycetes.</title>
        <authorList>
            <person name="Sun X."/>
        </authorList>
    </citation>
    <scope>NUCLEOTIDE SEQUENCE</scope>
    <source>
        <strain evidence="1">NEAU-A11</strain>
    </source>
</reference>
<name>A0A931CLP4_9ACTN</name>
<evidence type="ECO:0000313" key="1">
    <source>
        <dbReference type="EMBL" id="MBG0569316.1"/>
    </source>
</evidence>
<comment type="caution">
    <text evidence="1">The sequence shown here is derived from an EMBL/GenBank/DDBJ whole genome shotgun (WGS) entry which is preliminary data.</text>
</comment>
<evidence type="ECO:0000313" key="2">
    <source>
        <dbReference type="Proteomes" id="UP000598146"/>
    </source>
</evidence>
<gene>
    <name evidence="1" type="ORF">I4J89_48775</name>
</gene>